<sequence length="801" mass="92809">MDRSNPSFRNQGYNHPSRRSFGDFNPNQDNGFRNNQNQFRSQNNPRNGRVSDSFLIQSSNSQYDFQPKKMFKGNGGSKSNIQYQGFQNKFDTSDTYQDKEFYSIGYENSQNRLGGHPIRKDSGFESFQNNPQKNFPRKPNRRSNNSFNQEYEDEYQSFNDFGKKDEQTYSRNIFDEQDNGFPESNFGNSLNGTRFSRTKNQRKSFQSSDNQPQFNAFNNQNDHSNQNSNYMLDDSTGIDETRFQSQNKQNNNSPYGFDFSNDIETTPFRPPSRASSMKSFASNKPQNSASRSRYSDEFTKSFLSKDRDSLSFDLNEIADIFMSLPPSELLKNEWKPVHSIIKFWTSAAKSQATRELVYKILDNIKFYSLPNVKLGVVKTPKTHMKFISIDAEIVEAIRRYIKQKTGEYLPKVRHEQFEKIELVKFQDEFAYRRVLNSLRNHNINMRYKSENDSIIKVIFTEWEKLCVIWKDKTHNFISINVKSELNAPENILEIGWTIHNASKNKYLGRHFILDHSIDTSQQGFMFGSSKRAEINQVLSALHNDILQSPPVIITGHEISETIKALDAYGLCIESAYKDTPVSIVDTMIIAKAYKKSINEYFPFEKLMEVNKINFSHPRNSGNDSAYNLMILFKYLELKTEKGFVNINPEAFNKNLSNPGSVSITDECLKPNLDRPPRRSSQYLGNSNQRNSTPFFERREMQDHTPLRSSNNQHRAQPRRTPESSEFGNKVEPPIHSARRKNFTNQGQTSNGFGMQQKPMGGQFQNQGQRFPQAPRNQPNMNTRQRPNSVNGAVPMNRRFGM</sequence>
<feature type="compositionally biased region" description="Polar residues" evidence="1">
    <location>
        <begin position="1"/>
        <end position="14"/>
    </location>
</feature>
<comment type="caution">
    <text evidence="3">The sequence shown here is derived from an EMBL/GenBank/DDBJ whole genome shotgun (WGS) entry which is preliminary data.</text>
</comment>
<feature type="compositionally biased region" description="Low complexity" evidence="1">
    <location>
        <begin position="24"/>
        <end position="47"/>
    </location>
</feature>
<accession>A0A2T9YYH9</accession>
<evidence type="ECO:0000313" key="4">
    <source>
        <dbReference type="Proteomes" id="UP000245699"/>
    </source>
</evidence>
<dbReference type="OrthoDB" id="5953249at2759"/>
<gene>
    <name evidence="3" type="ORF">BB559_002052</name>
</gene>
<feature type="compositionally biased region" description="Basic and acidic residues" evidence="1">
    <location>
        <begin position="695"/>
        <end position="705"/>
    </location>
</feature>
<feature type="compositionally biased region" description="Basic and acidic residues" evidence="1">
    <location>
        <begin position="666"/>
        <end position="676"/>
    </location>
</feature>
<feature type="compositionally biased region" description="Polar residues" evidence="1">
    <location>
        <begin position="243"/>
        <end position="254"/>
    </location>
</feature>
<dbReference type="Pfam" id="PF21762">
    <property type="entry name" value="DEDDh_C"/>
    <property type="match status" value="1"/>
</dbReference>
<feature type="region of interest" description="Disordered" evidence="1">
    <location>
        <begin position="175"/>
        <end position="292"/>
    </location>
</feature>
<dbReference type="AlphaFoldDB" id="A0A2T9YYH9"/>
<feature type="region of interest" description="Disordered" evidence="1">
    <location>
        <begin position="107"/>
        <end position="146"/>
    </location>
</feature>
<dbReference type="Proteomes" id="UP000245699">
    <property type="component" value="Unassembled WGS sequence"/>
</dbReference>
<keyword evidence="4" id="KW-1185">Reference proteome</keyword>
<dbReference type="InterPro" id="IPR048519">
    <property type="entry name" value="Gfd2/YDR514C-like_C"/>
</dbReference>
<proteinExistence type="predicted"/>
<evidence type="ECO:0000256" key="1">
    <source>
        <dbReference type="SAM" id="MobiDB-lite"/>
    </source>
</evidence>
<organism evidence="3 4">
    <name type="scientific">Furculomyces boomerangus</name>
    <dbReference type="NCBI Taxonomy" id="61424"/>
    <lineage>
        <taxon>Eukaryota</taxon>
        <taxon>Fungi</taxon>
        <taxon>Fungi incertae sedis</taxon>
        <taxon>Zoopagomycota</taxon>
        <taxon>Kickxellomycotina</taxon>
        <taxon>Harpellomycetes</taxon>
        <taxon>Harpellales</taxon>
        <taxon>Harpellaceae</taxon>
        <taxon>Furculomyces</taxon>
    </lineage>
</organism>
<feature type="compositionally biased region" description="Polar residues" evidence="1">
    <location>
        <begin position="742"/>
        <end position="753"/>
    </location>
</feature>
<dbReference type="STRING" id="61424.A0A2T9YYH9"/>
<reference evidence="3 4" key="1">
    <citation type="journal article" date="2018" name="MBio">
        <title>Comparative Genomics Reveals the Core Gene Toolbox for the Fungus-Insect Symbiosis.</title>
        <authorList>
            <person name="Wang Y."/>
            <person name="Stata M."/>
            <person name="Wang W."/>
            <person name="Stajich J.E."/>
            <person name="White M.M."/>
            <person name="Moncalvo J.M."/>
        </authorList>
    </citation>
    <scope>NUCLEOTIDE SEQUENCE [LARGE SCALE GENOMIC DNA]</scope>
    <source>
        <strain evidence="3 4">AUS-77-4</strain>
    </source>
</reference>
<feature type="region of interest" description="Disordered" evidence="1">
    <location>
        <begin position="1"/>
        <end position="52"/>
    </location>
</feature>
<feature type="compositionally biased region" description="Polar residues" evidence="1">
    <location>
        <begin position="678"/>
        <end position="693"/>
    </location>
</feature>
<feature type="compositionally biased region" description="Polar residues" evidence="1">
    <location>
        <begin position="762"/>
        <end position="790"/>
    </location>
</feature>
<feature type="compositionally biased region" description="Low complexity" evidence="1">
    <location>
        <begin position="210"/>
        <end position="229"/>
    </location>
</feature>
<evidence type="ECO:0000313" key="3">
    <source>
        <dbReference type="EMBL" id="PVU97405.1"/>
    </source>
</evidence>
<name>A0A2T9YYH9_9FUNG</name>
<feature type="compositionally biased region" description="Polar residues" evidence="1">
    <location>
        <begin position="273"/>
        <end position="292"/>
    </location>
</feature>
<feature type="region of interest" description="Disordered" evidence="1">
    <location>
        <begin position="666"/>
        <end position="801"/>
    </location>
</feature>
<feature type="domain" description="Gfd2/YDR514C-like C-terminal" evidence="2">
    <location>
        <begin position="520"/>
        <end position="632"/>
    </location>
</feature>
<dbReference type="EMBL" id="MBFT01000109">
    <property type="protein sequence ID" value="PVU97405.1"/>
    <property type="molecule type" value="Genomic_DNA"/>
</dbReference>
<evidence type="ECO:0000259" key="2">
    <source>
        <dbReference type="Pfam" id="PF21762"/>
    </source>
</evidence>
<protein>
    <recommendedName>
        <fullName evidence="2">Gfd2/YDR514C-like C-terminal domain-containing protein</fullName>
    </recommendedName>
</protein>
<feature type="compositionally biased region" description="Polar residues" evidence="1">
    <location>
        <begin position="185"/>
        <end position="195"/>
    </location>
</feature>